<protein>
    <submittedName>
        <fullName evidence="2">Uncharacterized protein</fullName>
    </submittedName>
</protein>
<keyword evidence="1" id="KW-0175">Coiled coil</keyword>
<dbReference type="AlphaFoldDB" id="A0A381Z3Z9"/>
<proteinExistence type="predicted"/>
<evidence type="ECO:0000313" key="2">
    <source>
        <dbReference type="EMBL" id="SVA83477.1"/>
    </source>
</evidence>
<accession>A0A381Z3Z9</accession>
<gene>
    <name evidence="2" type="ORF">METZ01_LOCUS136331</name>
</gene>
<feature type="coiled-coil region" evidence="1">
    <location>
        <begin position="135"/>
        <end position="169"/>
    </location>
</feature>
<evidence type="ECO:0000256" key="1">
    <source>
        <dbReference type="SAM" id="Coils"/>
    </source>
</evidence>
<name>A0A381Z3Z9_9ZZZZ</name>
<sequence>MTNPIPSLLKYFLICQILLMSVPVSADQIKLYLDNTRTKHIMVEQQDCSVHKSEDGRITLGFKIGNFLFGIGPEISFGKKTGIDWDHTVQGLIARYQELCAHFNTGSVTKQEYDNRLAKIETIEKEAYELYQKFLRKKARRKQDAFDELDRATDNTQSIKRAYDRINREIDVINLGE</sequence>
<organism evidence="2">
    <name type="scientific">marine metagenome</name>
    <dbReference type="NCBI Taxonomy" id="408172"/>
    <lineage>
        <taxon>unclassified sequences</taxon>
        <taxon>metagenomes</taxon>
        <taxon>ecological metagenomes</taxon>
    </lineage>
</organism>
<reference evidence="2" key="1">
    <citation type="submission" date="2018-05" db="EMBL/GenBank/DDBJ databases">
        <authorList>
            <person name="Lanie J.A."/>
            <person name="Ng W.-L."/>
            <person name="Kazmierczak K.M."/>
            <person name="Andrzejewski T.M."/>
            <person name="Davidsen T.M."/>
            <person name="Wayne K.J."/>
            <person name="Tettelin H."/>
            <person name="Glass J.I."/>
            <person name="Rusch D."/>
            <person name="Podicherti R."/>
            <person name="Tsui H.-C.T."/>
            <person name="Winkler M.E."/>
        </authorList>
    </citation>
    <scope>NUCLEOTIDE SEQUENCE</scope>
</reference>
<dbReference type="EMBL" id="UINC01019714">
    <property type="protein sequence ID" value="SVA83477.1"/>
    <property type="molecule type" value="Genomic_DNA"/>
</dbReference>